<reference evidence="5 6" key="1">
    <citation type="submission" date="2019-03" db="EMBL/GenBank/DDBJ databases">
        <title>Metabolic potential of uncultured bacteria and archaea associated with petroleum seepage in deep-sea sediments.</title>
        <authorList>
            <person name="Dong X."/>
            <person name="Hubert C."/>
        </authorList>
    </citation>
    <scope>NUCLEOTIDE SEQUENCE [LARGE SCALE GENOMIC DNA]</scope>
    <source>
        <strain evidence="5">E29_bin78</strain>
    </source>
</reference>
<feature type="domain" description="Aconitase A/isopropylmalate dehydratase small subunit swivel" evidence="4">
    <location>
        <begin position="51"/>
        <end position="103"/>
    </location>
</feature>
<dbReference type="UniPathway" id="UPA00048">
    <property type="reaction ID" value="UER00071"/>
</dbReference>
<evidence type="ECO:0000259" key="4">
    <source>
        <dbReference type="Pfam" id="PF00694"/>
    </source>
</evidence>
<keyword evidence="3" id="KW-0028">Amino-acid biosynthesis</keyword>
<proteinExistence type="inferred from homology"/>
<sequence length="163" mass="17796">MIIESRALRYLDNVNTDEIIPARYLTTTNPGELAKHCMEGIDPDFLKKLGEKKILVAGRNFGCGSSREHAPLALKASGVRLVIAVSFARIFFRNSINIGLPVLESAEASSSIDEGDELRVDIGEGKLTNLTKGETYRTSPFPSFLQEIINRGGLGGYINIKGK</sequence>
<gene>
    <name evidence="3" type="primary">leuD</name>
    <name evidence="5" type="ORF">E3J59_03585</name>
</gene>
<dbReference type="AlphaFoldDB" id="A0A523UT51"/>
<dbReference type="Pfam" id="PF00694">
    <property type="entry name" value="Aconitase_C"/>
    <property type="match status" value="1"/>
</dbReference>
<keyword evidence="2 3" id="KW-0456">Lyase</keyword>
<evidence type="ECO:0000313" key="6">
    <source>
        <dbReference type="Proteomes" id="UP000320679"/>
    </source>
</evidence>
<evidence type="ECO:0000256" key="1">
    <source>
        <dbReference type="ARBA" id="ARBA00009869"/>
    </source>
</evidence>
<keyword evidence="3" id="KW-0432">Leucine biosynthesis</keyword>
<protein>
    <recommendedName>
        <fullName evidence="3">3-isopropylmalate dehydratase small subunit</fullName>
        <ecNumber evidence="3">4.2.1.33</ecNumber>
    </recommendedName>
    <alternativeName>
        <fullName evidence="3">Alpha-IPM isomerase</fullName>
        <shortName evidence="3">IPMI</shortName>
    </alternativeName>
    <alternativeName>
        <fullName evidence="3">Isopropylmalate isomerase</fullName>
    </alternativeName>
</protein>
<keyword evidence="3" id="KW-0100">Branched-chain amino acid biosynthesis</keyword>
<dbReference type="CDD" id="cd01577">
    <property type="entry name" value="IPMI_Swivel"/>
    <property type="match status" value="1"/>
</dbReference>
<accession>A0A523UT51</accession>
<dbReference type="Gene3D" id="3.20.19.10">
    <property type="entry name" value="Aconitase, domain 4"/>
    <property type="match status" value="1"/>
</dbReference>
<dbReference type="HAMAP" id="MF_01032">
    <property type="entry name" value="LeuD_type2"/>
    <property type="match status" value="1"/>
</dbReference>
<dbReference type="InterPro" id="IPR000573">
    <property type="entry name" value="AconitaseA/IPMdHydase_ssu_swvl"/>
</dbReference>
<comment type="caution">
    <text evidence="5">The sequence shown here is derived from an EMBL/GenBank/DDBJ whole genome shotgun (WGS) entry which is preliminary data.</text>
</comment>
<dbReference type="EC" id="4.2.1.33" evidence="3"/>
<dbReference type="PANTHER" id="PTHR43345:SF2">
    <property type="entry name" value="3-ISOPROPYLMALATE DEHYDRATASE SMALL SUBUNIT 1"/>
    <property type="match status" value="1"/>
</dbReference>
<dbReference type="SUPFAM" id="SSF52016">
    <property type="entry name" value="LeuD/IlvD-like"/>
    <property type="match status" value="1"/>
</dbReference>
<dbReference type="EMBL" id="SOJK01000156">
    <property type="protein sequence ID" value="TET45714.1"/>
    <property type="molecule type" value="Genomic_DNA"/>
</dbReference>
<dbReference type="InterPro" id="IPR050075">
    <property type="entry name" value="LeuD"/>
</dbReference>
<name>A0A523UT51_UNCAE</name>
<dbReference type="InterPro" id="IPR011827">
    <property type="entry name" value="LeuD_type2/HacB/DmdB"/>
</dbReference>
<dbReference type="GO" id="GO:0003861">
    <property type="term" value="F:3-isopropylmalate dehydratase activity"/>
    <property type="evidence" value="ECO:0007669"/>
    <property type="project" value="UniProtKB-UniRule"/>
</dbReference>
<comment type="pathway">
    <text evidence="3">Amino-acid biosynthesis; L-leucine biosynthesis; L-leucine from 3-methyl-2-oxobutanoate: step 2/4.</text>
</comment>
<dbReference type="InterPro" id="IPR033940">
    <property type="entry name" value="IPMI_Swivel"/>
</dbReference>
<evidence type="ECO:0000256" key="3">
    <source>
        <dbReference type="HAMAP-Rule" id="MF_01032"/>
    </source>
</evidence>
<comment type="function">
    <text evidence="3">Catalyzes the isomerization between 2-isopropylmalate and 3-isopropylmalate, via the formation of 2-isopropylmaleate.</text>
</comment>
<evidence type="ECO:0000256" key="2">
    <source>
        <dbReference type="ARBA" id="ARBA00023239"/>
    </source>
</evidence>
<dbReference type="NCBIfam" id="TIGR02087">
    <property type="entry name" value="LEUD_arch"/>
    <property type="match status" value="1"/>
</dbReference>
<comment type="subunit">
    <text evidence="3">Heterodimer of LeuC and LeuD.</text>
</comment>
<dbReference type="GO" id="GO:0009098">
    <property type="term" value="P:L-leucine biosynthetic process"/>
    <property type="evidence" value="ECO:0007669"/>
    <property type="project" value="UniProtKB-UniRule"/>
</dbReference>
<dbReference type="InterPro" id="IPR015928">
    <property type="entry name" value="Aconitase/3IPM_dehydase_swvl"/>
</dbReference>
<comment type="catalytic activity">
    <reaction evidence="3">
        <text>(2R,3S)-3-isopropylmalate = (2S)-2-isopropylmalate</text>
        <dbReference type="Rhea" id="RHEA:32287"/>
        <dbReference type="ChEBI" id="CHEBI:1178"/>
        <dbReference type="ChEBI" id="CHEBI:35121"/>
        <dbReference type="EC" id="4.2.1.33"/>
    </reaction>
</comment>
<dbReference type="Proteomes" id="UP000320679">
    <property type="component" value="Unassembled WGS sequence"/>
</dbReference>
<evidence type="ECO:0000313" key="5">
    <source>
        <dbReference type="EMBL" id="TET45714.1"/>
    </source>
</evidence>
<comment type="similarity">
    <text evidence="1 3">Belongs to the LeuD family. LeuD type 2 subfamily.</text>
</comment>
<dbReference type="PANTHER" id="PTHR43345">
    <property type="entry name" value="3-ISOPROPYLMALATE DEHYDRATASE SMALL SUBUNIT 2-RELATED-RELATED"/>
    <property type="match status" value="1"/>
</dbReference>
<organism evidence="5 6">
    <name type="scientific">Aerophobetes bacterium</name>
    <dbReference type="NCBI Taxonomy" id="2030807"/>
    <lineage>
        <taxon>Bacteria</taxon>
        <taxon>Candidatus Aerophobota</taxon>
    </lineage>
</organism>